<dbReference type="EMBL" id="BMGC01000035">
    <property type="protein sequence ID" value="GGB43417.1"/>
    <property type="molecule type" value="Genomic_DNA"/>
</dbReference>
<feature type="signal peptide" evidence="2">
    <location>
        <begin position="1"/>
        <end position="28"/>
    </location>
</feature>
<dbReference type="RefSeq" id="WP_229742830.1">
    <property type="nucleotide sequence ID" value="NZ_BMGC01000035.1"/>
</dbReference>
<dbReference type="Gene3D" id="3.90.76.10">
    <property type="entry name" value="Dipeptide-binding Protein, Domain 1"/>
    <property type="match status" value="1"/>
</dbReference>
<gene>
    <name evidence="4" type="ORF">GCM10011489_33660</name>
</gene>
<feature type="chain" id="PRO_5037034100" description="Solute-binding protein family 5 domain-containing protein" evidence="2">
    <location>
        <begin position="29"/>
        <end position="564"/>
    </location>
</feature>
<dbReference type="InterPro" id="IPR039424">
    <property type="entry name" value="SBP_5"/>
</dbReference>
<keyword evidence="2" id="KW-0732">Signal</keyword>
<dbReference type="AlphaFoldDB" id="A0A916TFS4"/>
<feature type="region of interest" description="Disordered" evidence="1">
    <location>
        <begin position="288"/>
        <end position="312"/>
    </location>
</feature>
<reference evidence="4" key="1">
    <citation type="journal article" date="2014" name="Int. J. Syst. Evol. Microbiol.">
        <title>Complete genome sequence of Corynebacterium casei LMG S-19264T (=DSM 44701T), isolated from a smear-ripened cheese.</title>
        <authorList>
            <consortium name="US DOE Joint Genome Institute (JGI-PGF)"/>
            <person name="Walter F."/>
            <person name="Albersmeier A."/>
            <person name="Kalinowski J."/>
            <person name="Ruckert C."/>
        </authorList>
    </citation>
    <scope>NUCLEOTIDE SEQUENCE</scope>
    <source>
        <strain evidence="4">CGMCC 1.12827</strain>
    </source>
</reference>
<dbReference type="Gene3D" id="3.40.190.10">
    <property type="entry name" value="Periplasmic binding protein-like II"/>
    <property type="match status" value="1"/>
</dbReference>
<reference evidence="4" key="2">
    <citation type="submission" date="2020-09" db="EMBL/GenBank/DDBJ databases">
        <authorList>
            <person name="Sun Q."/>
            <person name="Zhou Y."/>
        </authorList>
    </citation>
    <scope>NUCLEOTIDE SEQUENCE</scope>
    <source>
        <strain evidence="4">CGMCC 1.12827</strain>
    </source>
</reference>
<accession>A0A916TFS4</accession>
<keyword evidence="5" id="KW-1185">Reference proteome</keyword>
<comment type="caution">
    <text evidence="4">The sequence shown here is derived from an EMBL/GenBank/DDBJ whole genome shotgun (WGS) entry which is preliminary data.</text>
</comment>
<evidence type="ECO:0000313" key="5">
    <source>
        <dbReference type="Proteomes" id="UP000621454"/>
    </source>
</evidence>
<dbReference type="PANTHER" id="PTHR30290:SF65">
    <property type="entry name" value="MONOACYL PHOSPHATIDYLINOSITOL TETRAMANNOSIDE-BINDING PROTEIN LPQW-RELATED"/>
    <property type="match status" value="1"/>
</dbReference>
<evidence type="ECO:0000259" key="3">
    <source>
        <dbReference type="Pfam" id="PF00496"/>
    </source>
</evidence>
<dbReference type="PANTHER" id="PTHR30290">
    <property type="entry name" value="PERIPLASMIC BINDING COMPONENT OF ABC TRANSPORTER"/>
    <property type="match status" value="1"/>
</dbReference>
<sequence>MRQRRLIWLGVVLAVVAATLMSCSSGSAPRTVNYLVDARVGTYNPNTVDGSADGVLMAFTRTLPGFSYLGPDGRVVADHDFGTATPEPGDRLRVRYAINPRATYSDQVAVTCDDLVLAWAAQSGRFDGFAPATTAGYRDIESVDCTPGSREAVVTFAAGRNDNEWDALFGAGALLPSHVIARAVGVGSVVTPIRGNDSAAIARIARFWNTGWTLTPGRLGDAAAVSALFPSAGPYRLHSYSERGGLVLVANDSWWGPAPVEKRITVWPRGTDGSERLKAGDVDVMDTSANTYGDQSVSGGSGGSASAAPVSPTSGIGRLGVEQIVMSSSGLFADPAMRQAFAYCVPRDQLAQRFSGGAGVWNLHIAAPGSLTGVALSNAFGGDHARADLTRARALLPAGGAAPVVRIGYLAPDYRRAAIVRAIADSCAEAGITIRDMGSPGFTVGDLGRSVDAVITAGGASLAASGAADPIRDAYAFVGADPLNIGGFGSPRVDDAVAELAVATDDTARIALMRTIETELWAQMPALPLFAAPRTQQTADTMRTVVSGAARSATGWNMDRWEMS</sequence>
<dbReference type="PROSITE" id="PS51257">
    <property type="entry name" value="PROKAR_LIPOPROTEIN"/>
    <property type="match status" value="1"/>
</dbReference>
<dbReference type="GO" id="GO:1904680">
    <property type="term" value="F:peptide transmembrane transporter activity"/>
    <property type="evidence" value="ECO:0007669"/>
    <property type="project" value="TreeGrafter"/>
</dbReference>
<dbReference type="Pfam" id="PF00496">
    <property type="entry name" value="SBP_bac_5"/>
    <property type="match status" value="1"/>
</dbReference>
<name>A0A916TFS4_9ACTN</name>
<organism evidence="4 5">
    <name type="scientific">Gordonia jinhuaensis</name>
    <dbReference type="NCBI Taxonomy" id="1517702"/>
    <lineage>
        <taxon>Bacteria</taxon>
        <taxon>Bacillati</taxon>
        <taxon>Actinomycetota</taxon>
        <taxon>Actinomycetes</taxon>
        <taxon>Mycobacteriales</taxon>
        <taxon>Gordoniaceae</taxon>
        <taxon>Gordonia</taxon>
    </lineage>
</organism>
<dbReference type="Proteomes" id="UP000621454">
    <property type="component" value="Unassembled WGS sequence"/>
</dbReference>
<evidence type="ECO:0000313" key="4">
    <source>
        <dbReference type="EMBL" id="GGB43417.1"/>
    </source>
</evidence>
<evidence type="ECO:0000256" key="1">
    <source>
        <dbReference type="SAM" id="MobiDB-lite"/>
    </source>
</evidence>
<dbReference type="Gene3D" id="3.10.105.10">
    <property type="entry name" value="Dipeptide-binding Protein, Domain 3"/>
    <property type="match status" value="1"/>
</dbReference>
<proteinExistence type="predicted"/>
<dbReference type="InterPro" id="IPR000914">
    <property type="entry name" value="SBP_5_dom"/>
</dbReference>
<dbReference type="SUPFAM" id="SSF53850">
    <property type="entry name" value="Periplasmic binding protein-like II"/>
    <property type="match status" value="1"/>
</dbReference>
<feature type="domain" description="Solute-binding protein family 5" evidence="3">
    <location>
        <begin position="90"/>
        <end position="434"/>
    </location>
</feature>
<protein>
    <recommendedName>
        <fullName evidence="3">Solute-binding protein family 5 domain-containing protein</fullName>
    </recommendedName>
</protein>
<evidence type="ECO:0000256" key="2">
    <source>
        <dbReference type="SAM" id="SignalP"/>
    </source>
</evidence>
<dbReference type="GO" id="GO:0015833">
    <property type="term" value="P:peptide transport"/>
    <property type="evidence" value="ECO:0007669"/>
    <property type="project" value="TreeGrafter"/>
</dbReference>